<protein>
    <submittedName>
        <fullName evidence="1">Uncharacterized protein</fullName>
    </submittedName>
</protein>
<evidence type="ECO:0000313" key="2">
    <source>
        <dbReference type="Proteomes" id="UP000286848"/>
    </source>
</evidence>
<dbReference type="EMBL" id="BFFP01000015">
    <property type="protein sequence ID" value="GBG94623.1"/>
    <property type="molecule type" value="Genomic_DNA"/>
</dbReference>
<dbReference type="RefSeq" id="WP_124976199.1">
    <property type="nucleotide sequence ID" value="NZ_BFFP01000015.1"/>
</dbReference>
<dbReference type="InterPro" id="IPR041242">
    <property type="entry name" value="HNHc_6"/>
</dbReference>
<accession>A0A401ISV0</accession>
<comment type="caution">
    <text evidence="1">The sequence shown here is derived from an EMBL/GenBank/DDBJ whole genome shotgun (WGS) entry which is preliminary data.</text>
</comment>
<keyword evidence="2" id="KW-1185">Reference proteome</keyword>
<reference evidence="1 2" key="1">
    <citation type="journal article" date="2019" name="Int. J. Syst. Evol. Microbiol.">
        <title>Lactobacillus salitolerans sp. nov., a novel lactic acid bacterium isolated from spent mushroom substrates.</title>
        <authorList>
            <person name="Tohno M."/>
            <person name="Tanizawa Y."/>
            <person name="Kojima Y."/>
            <person name="Sakamoto M."/>
            <person name="Nakamura Y."/>
            <person name="Ohkuma M."/>
            <person name="Kobayashi H."/>
        </authorList>
    </citation>
    <scope>NUCLEOTIDE SEQUENCE [LARGE SCALE GENOMIC DNA]</scope>
    <source>
        <strain evidence="1 2">YK43</strain>
    </source>
</reference>
<name>A0A401ISV0_9LACO</name>
<dbReference type="Pfam" id="PF16784">
    <property type="entry name" value="HNHc_6"/>
    <property type="match status" value="1"/>
</dbReference>
<proteinExistence type="predicted"/>
<gene>
    <name evidence="1" type="ORF">LFYK43_10820</name>
</gene>
<evidence type="ECO:0000313" key="1">
    <source>
        <dbReference type="EMBL" id="GBG94623.1"/>
    </source>
</evidence>
<sequence length="241" mass="28126">MWLPAFIKQIKGAELLVKLEQSINLEHLKTMYNGNLSKIYAKVEIVDPRKMRPSQRRLFWALCEDIWAWNGQPKKDLEDYFKFEYAVKNDGKEISLKEKARTTASEANELLNIVTDCILENGVPVKKGYELLPRDENYFLYQCCKHRKCVICGKHADIDHIDEIGSGLNRNHVDHTKRHVIALCRIHHSERHQIGNKQFSKKYHMPLNGIKLDVETLKKIGVKGNYREEKEHDSSESDQAR</sequence>
<organism evidence="1 2">
    <name type="scientific">Ligilactobacillus salitolerans</name>
    <dbReference type="NCBI Taxonomy" id="1808352"/>
    <lineage>
        <taxon>Bacteria</taxon>
        <taxon>Bacillati</taxon>
        <taxon>Bacillota</taxon>
        <taxon>Bacilli</taxon>
        <taxon>Lactobacillales</taxon>
        <taxon>Lactobacillaceae</taxon>
        <taxon>Ligilactobacillus</taxon>
    </lineage>
</organism>
<dbReference type="AlphaFoldDB" id="A0A401ISV0"/>
<dbReference type="OrthoDB" id="1665841at2"/>
<dbReference type="Proteomes" id="UP000286848">
    <property type="component" value="Unassembled WGS sequence"/>
</dbReference>